<dbReference type="GeneID" id="25978627"/>
<dbReference type="EMBL" id="GL629756">
    <property type="protein sequence ID" value="EFX05056.1"/>
    <property type="molecule type" value="Genomic_DNA"/>
</dbReference>
<evidence type="ECO:0000256" key="1">
    <source>
        <dbReference type="ARBA" id="ARBA00004586"/>
    </source>
</evidence>
<keyword evidence="13" id="KW-1185">Reference proteome</keyword>
<dbReference type="Pfam" id="PF15413">
    <property type="entry name" value="PH_11"/>
    <property type="match status" value="1"/>
</dbReference>
<evidence type="ECO:0000259" key="11">
    <source>
        <dbReference type="PROSITE" id="PS51847"/>
    </source>
</evidence>
<feature type="transmembrane region" description="Helical" evidence="10">
    <location>
        <begin position="7"/>
        <end position="29"/>
    </location>
</feature>
<dbReference type="eggNOG" id="KOG2238">
    <property type="taxonomic scope" value="Eukaryota"/>
</dbReference>
<proteinExistence type="predicted"/>
<evidence type="ECO:0000256" key="2">
    <source>
        <dbReference type="ARBA" id="ARBA00022448"/>
    </source>
</evidence>
<reference evidence="12 13" key="1">
    <citation type="journal article" date="2011" name="Proc. Natl. Acad. Sci. U.S.A.">
        <title>Genome and transcriptome analyses of the mountain pine beetle-fungal symbiont Grosmannia clavigera, a lodgepole pine pathogen.</title>
        <authorList>
            <person name="DiGuistini S."/>
            <person name="Wang Y."/>
            <person name="Liao N.Y."/>
            <person name="Taylor G."/>
            <person name="Tanguay P."/>
            <person name="Feau N."/>
            <person name="Henrissat B."/>
            <person name="Chan S.K."/>
            <person name="Hesse-Orce U."/>
            <person name="Alamouti S.M."/>
            <person name="Tsui C.K.M."/>
            <person name="Docking R.T."/>
            <person name="Levasseur A."/>
            <person name="Haridas S."/>
            <person name="Robertson G."/>
            <person name="Birol I."/>
            <person name="Holt R.A."/>
            <person name="Marra M.A."/>
            <person name="Hamelin R.C."/>
            <person name="Hirst M."/>
            <person name="Jones S.J.M."/>
            <person name="Bohlmann J."/>
            <person name="Breuil C."/>
        </authorList>
    </citation>
    <scope>NUCLEOTIDE SEQUENCE [LARGE SCALE GENOMIC DNA]</scope>
    <source>
        <strain evidence="13">kw1407 / UAMH 11150</strain>
    </source>
</reference>
<name>F0XBN4_GROCL</name>
<dbReference type="PANTHER" id="PTHR13466">
    <property type="entry name" value="TEX2 PROTEIN-RELATED"/>
    <property type="match status" value="1"/>
</dbReference>
<keyword evidence="2" id="KW-0813">Transport</keyword>
<dbReference type="GO" id="GO:0015914">
    <property type="term" value="P:phospholipid transport"/>
    <property type="evidence" value="ECO:0007669"/>
    <property type="project" value="TreeGrafter"/>
</dbReference>
<feature type="region of interest" description="Disordered" evidence="9">
    <location>
        <begin position="57"/>
        <end position="81"/>
    </location>
</feature>
<evidence type="ECO:0000256" key="9">
    <source>
        <dbReference type="SAM" id="MobiDB-lite"/>
    </source>
</evidence>
<protein>
    <recommendedName>
        <fullName evidence="11">SMP-LTD domain-containing protein</fullName>
    </recommendedName>
</protein>
<comment type="subcellular location">
    <subcellularLocation>
        <location evidence="1">Endoplasmic reticulum membrane</location>
    </subcellularLocation>
</comment>
<evidence type="ECO:0000256" key="7">
    <source>
        <dbReference type="ARBA" id="ARBA00023121"/>
    </source>
</evidence>
<dbReference type="STRING" id="655863.F0XBN4"/>
<evidence type="ECO:0000313" key="13">
    <source>
        <dbReference type="Proteomes" id="UP000007796"/>
    </source>
</evidence>
<evidence type="ECO:0000256" key="3">
    <source>
        <dbReference type="ARBA" id="ARBA00022692"/>
    </source>
</evidence>
<dbReference type="RefSeq" id="XP_014174538.1">
    <property type="nucleotide sequence ID" value="XM_014319063.1"/>
</dbReference>
<keyword evidence="8 10" id="KW-0472">Membrane</keyword>
<dbReference type="InterPro" id="IPR031468">
    <property type="entry name" value="SMP_LBD"/>
</dbReference>
<keyword evidence="4" id="KW-0256">Endoplasmic reticulum</keyword>
<sequence>MGLTAFLVVYLFGGMTFLPLLIAAIIYVYTKPVPPGDGADGLTRPGDDLAALENARREHGHEHDYDQGHRGGTEKKSRFDQHHHHVDDFATAGYFAVFREYVAIGVNSKPVEPSTVGPNTVAPPSPSVYQTFFRNMLTKKGSSSGGGAGAGGGVSGGKRVVGAAQGQGAVASAAALAAGAGGKGSGPVMVEVSSAASPRPKNARNMFYVVLRHGHLILFDDDQQVDVRHVIKLADHDVTVYAGAGKRVVPEGELFIKRNALQLKPRHPERAVRAHNAPVPQPWYLYSDNCAEKEDFYFALLRSQSQEAAGTRGGLGEPRARAIEVRHLTSLMERLHASEEAAEMRWLNALVGRMFLGVYQTPELAAFVKNKFVTKLSRAPRPGFVASLEVQRVDLGTTTPQITSPRLRSLTAEGECVVEADVRFTGHFGMDVAATLRVNTPIGTQEVRTSLAVAFTRLEGPVLFKIKAPPSNRLWFTFRHMPKVEMEIRPIIAARQLTWPLVIQMIEGKIKETIAESLVLPFWEDMPFFGTERKRWRGGVWEDDSGRTGDGVVNIVVVGRKGAVAQEEQAATAGGQRIGQHIEKVAFAQFPTATSGRETRG</sequence>
<keyword evidence="3 10" id="KW-0812">Transmembrane</keyword>
<keyword evidence="5 10" id="KW-1133">Transmembrane helix</keyword>
<dbReference type="HOGENOM" id="CLU_012852_1_0_1"/>
<keyword evidence="6" id="KW-0445">Lipid transport</keyword>
<dbReference type="GO" id="GO:0032865">
    <property type="term" value="C:ERMES complex"/>
    <property type="evidence" value="ECO:0007669"/>
    <property type="project" value="TreeGrafter"/>
</dbReference>
<dbReference type="Proteomes" id="UP000007796">
    <property type="component" value="Unassembled WGS sequence"/>
</dbReference>
<gene>
    <name evidence="12" type="ORF">CMQ_5318</name>
</gene>
<evidence type="ECO:0000256" key="6">
    <source>
        <dbReference type="ARBA" id="ARBA00023055"/>
    </source>
</evidence>
<dbReference type="OrthoDB" id="26740at2759"/>
<evidence type="ECO:0000256" key="5">
    <source>
        <dbReference type="ARBA" id="ARBA00022989"/>
    </source>
</evidence>
<keyword evidence="7" id="KW-0446">Lipid-binding</keyword>
<evidence type="ECO:0000256" key="4">
    <source>
        <dbReference type="ARBA" id="ARBA00022824"/>
    </source>
</evidence>
<dbReference type="AlphaFoldDB" id="F0XBN4"/>
<dbReference type="InParanoid" id="F0XBN4"/>
<dbReference type="GO" id="GO:0008289">
    <property type="term" value="F:lipid binding"/>
    <property type="evidence" value="ECO:0007669"/>
    <property type="project" value="UniProtKB-KW"/>
</dbReference>
<dbReference type="CDD" id="cd21675">
    <property type="entry name" value="SMP_TEX2"/>
    <property type="match status" value="1"/>
</dbReference>
<feature type="domain" description="SMP-LTD" evidence="11">
    <location>
        <begin position="340"/>
        <end position="529"/>
    </location>
</feature>
<evidence type="ECO:0000313" key="12">
    <source>
        <dbReference type="EMBL" id="EFX05056.1"/>
    </source>
</evidence>
<dbReference type="SUPFAM" id="SSF50729">
    <property type="entry name" value="PH domain-like"/>
    <property type="match status" value="1"/>
</dbReference>
<accession>F0XBN4</accession>
<dbReference type="GO" id="GO:0005789">
    <property type="term" value="C:endoplasmic reticulum membrane"/>
    <property type="evidence" value="ECO:0007669"/>
    <property type="project" value="UniProtKB-SubCell"/>
</dbReference>
<dbReference type="PROSITE" id="PS51847">
    <property type="entry name" value="SMP"/>
    <property type="match status" value="1"/>
</dbReference>
<dbReference type="FunCoup" id="F0XBN4">
    <property type="interactions" value="14"/>
</dbReference>
<organism evidence="13">
    <name type="scientific">Grosmannia clavigera (strain kw1407 / UAMH 11150)</name>
    <name type="common">Blue stain fungus</name>
    <name type="synonym">Graphiocladiella clavigera</name>
    <dbReference type="NCBI Taxonomy" id="655863"/>
    <lineage>
        <taxon>Eukaryota</taxon>
        <taxon>Fungi</taxon>
        <taxon>Dikarya</taxon>
        <taxon>Ascomycota</taxon>
        <taxon>Pezizomycotina</taxon>
        <taxon>Sordariomycetes</taxon>
        <taxon>Sordariomycetidae</taxon>
        <taxon>Ophiostomatales</taxon>
        <taxon>Ophiostomataceae</taxon>
        <taxon>Leptographium</taxon>
    </lineage>
</organism>
<evidence type="ECO:0000256" key="8">
    <source>
        <dbReference type="ARBA" id="ARBA00023136"/>
    </source>
</evidence>
<dbReference type="GO" id="GO:1990456">
    <property type="term" value="P:mitochondrion-endoplasmic reticulum membrane tethering"/>
    <property type="evidence" value="ECO:0007669"/>
    <property type="project" value="TreeGrafter"/>
</dbReference>
<dbReference type="PANTHER" id="PTHR13466:SF19">
    <property type="entry name" value="NUCLEUS-VACUOLE JUNCTION PROTEIN 2"/>
    <property type="match status" value="1"/>
</dbReference>
<evidence type="ECO:0000256" key="10">
    <source>
        <dbReference type="SAM" id="Phobius"/>
    </source>
</evidence>